<accession>A0A240EP61</accession>
<evidence type="ECO:0000259" key="1">
    <source>
        <dbReference type="Pfam" id="PF01593"/>
    </source>
</evidence>
<feature type="domain" description="Amine oxidase" evidence="1">
    <location>
        <begin position="15"/>
        <end position="358"/>
    </location>
</feature>
<dbReference type="EMBL" id="OANU01000073">
    <property type="protein sequence ID" value="SNX49770.1"/>
    <property type="molecule type" value="Genomic_DNA"/>
</dbReference>
<dbReference type="Gene3D" id="3.50.50.60">
    <property type="entry name" value="FAD/NAD(P)-binding domain"/>
    <property type="match status" value="1"/>
</dbReference>
<dbReference type="OrthoDB" id="9815989at2"/>
<dbReference type="NCBIfam" id="NF005560">
    <property type="entry name" value="PRK07233.1"/>
    <property type="match status" value="1"/>
</dbReference>
<protein>
    <submittedName>
        <fullName evidence="2">15-cis-phytoene desaturase</fullName>
        <ecNumber evidence="2">1.3.5.5</ecNumber>
    </submittedName>
</protein>
<keyword evidence="3" id="KW-1185">Reference proteome</keyword>
<dbReference type="PANTHER" id="PTHR42923">
    <property type="entry name" value="PROTOPORPHYRINOGEN OXIDASE"/>
    <property type="match status" value="1"/>
</dbReference>
<dbReference type="InterPro" id="IPR036188">
    <property type="entry name" value="FAD/NAD-bd_sf"/>
</dbReference>
<name>A0A240EP61_9VIBR</name>
<organism evidence="2 3">
    <name type="scientific">Vibrio thalassae</name>
    <dbReference type="NCBI Taxonomy" id="1243014"/>
    <lineage>
        <taxon>Bacteria</taxon>
        <taxon>Pseudomonadati</taxon>
        <taxon>Pseudomonadota</taxon>
        <taxon>Gammaproteobacteria</taxon>
        <taxon>Vibrionales</taxon>
        <taxon>Vibrionaceae</taxon>
        <taxon>Vibrio</taxon>
    </lineage>
</organism>
<keyword evidence="2" id="KW-0560">Oxidoreductase</keyword>
<evidence type="ECO:0000313" key="3">
    <source>
        <dbReference type="Proteomes" id="UP000219336"/>
    </source>
</evidence>
<dbReference type="GO" id="GO:0016491">
    <property type="term" value="F:oxidoreductase activity"/>
    <property type="evidence" value="ECO:0007669"/>
    <property type="project" value="UniProtKB-KW"/>
</dbReference>
<sequence length="430" mass="49136">MSVKKVAVLGAGPMGLAVAYQLAKDGHDVTVFEADDRVGGMTASFNFEGLDIERYYHFICANDHPHFEMISEMGLNDKLKWTKTKMGFYYEGELFPWGNPISLLRFPKLGLVSKLRYGIHAFLSTKRSDWTRLDDVSATTWIKKWIGSEAYDVLWKSLFDLKFYNYSNNLSAAWIWTRIKRIGNSRYNMMEEKLGYLEGGSEVLLNAMKDRIESLGGKVILSSKVDKVNIDRGRVNGLEVGGKILDFDNVVSTVPAPYIPNLIPDLPEEERSKFEELKNIAVVCLIVKLKKSVTENFWLNINDKRMDIPGIVEYSRLNPLKDHIVYVPYYMPAENDKYSEPDSSFINKVKSYLKIINPELSDDDFIDIHVNRYRYAQPICEPGFLEKLPPVNLAVEGLYVADTSYYYPEDRGVSEGIRFGKKIAKMVGTE</sequence>
<dbReference type="Pfam" id="PF01593">
    <property type="entry name" value="Amino_oxidase"/>
    <property type="match status" value="1"/>
</dbReference>
<dbReference type="RefSeq" id="WP_096994774.1">
    <property type="nucleotide sequence ID" value="NZ_JBHSII010000001.1"/>
</dbReference>
<dbReference type="EC" id="1.3.5.5" evidence="2"/>
<dbReference type="Proteomes" id="UP000219336">
    <property type="component" value="Unassembled WGS sequence"/>
</dbReference>
<gene>
    <name evidence="2" type="primary">pds</name>
    <name evidence="2" type="ORF">VTH8203_03418</name>
</gene>
<evidence type="ECO:0000313" key="2">
    <source>
        <dbReference type="EMBL" id="SNX49770.1"/>
    </source>
</evidence>
<dbReference type="PRINTS" id="PR00419">
    <property type="entry name" value="ADXRDTASE"/>
</dbReference>
<dbReference type="SUPFAM" id="SSF51905">
    <property type="entry name" value="FAD/NAD(P)-binding domain"/>
    <property type="match status" value="1"/>
</dbReference>
<proteinExistence type="predicted"/>
<dbReference type="InterPro" id="IPR050464">
    <property type="entry name" value="Zeta_carotene_desat/Oxidored"/>
</dbReference>
<dbReference type="InterPro" id="IPR002937">
    <property type="entry name" value="Amino_oxidase"/>
</dbReference>
<dbReference type="AlphaFoldDB" id="A0A240EP61"/>
<reference evidence="3" key="1">
    <citation type="submission" date="2016-06" db="EMBL/GenBank/DDBJ databases">
        <authorList>
            <person name="Rodrigo-Torres L."/>
            <person name="Arahal R.D."/>
            <person name="Lucena T."/>
        </authorList>
    </citation>
    <scope>NUCLEOTIDE SEQUENCE [LARGE SCALE GENOMIC DNA]</scope>
    <source>
        <strain evidence="3">CECT8203</strain>
    </source>
</reference>
<dbReference type="PANTHER" id="PTHR42923:SF46">
    <property type="entry name" value="AMINE OXIDASE"/>
    <property type="match status" value="1"/>
</dbReference>